<dbReference type="STRING" id="1260251.SPISAL_04395"/>
<dbReference type="HAMAP" id="MF_00599">
    <property type="entry name" value="FtsB"/>
    <property type="match status" value="1"/>
</dbReference>
<dbReference type="Proteomes" id="UP000315400">
    <property type="component" value="Unassembled WGS sequence"/>
</dbReference>
<reference evidence="8 9" key="1">
    <citation type="submission" date="2019-06" db="EMBL/GenBank/DDBJ databases">
        <title>Metagenome assembled Genome of Spiribacter salinus SL48-SHIP from the microbial mat of Salt Lake 48 (Novosibirsk region, Russia).</title>
        <authorList>
            <person name="Shipova A."/>
            <person name="Rozanov A.S."/>
            <person name="Bryanskaya A.V."/>
            <person name="Peltek S.E."/>
        </authorList>
    </citation>
    <scope>NUCLEOTIDE SEQUENCE [LARGE SCALE GENOMIC DNA]</scope>
    <source>
        <strain evidence="8">SL48-SHIP-2</strain>
    </source>
</reference>
<evidence type="ECO:0000256" key="6">
    <source>
        <dbReference type="ARBA" id="ARBA00023306"/>
    </source>
</evidence>
<accession>A0A540VUC0</accession>
<evidence type="ECO:0000313" key="9">
    <source>
        <dbReference type="Proteomes" id="UP000315400"/>
    </source>
</evidence>
<comment type="similarity">
    <text evidence="7">Belongs to the FtsB family.</text>
</comment>
<comment type="function">
    <text evidence="7">Essential cell division protein. May link together the upstream cell division proteins, which are predominantly cytoplasmic, with the downstream cell division proteins, which are predominantly periplasmic.</text>
</comment>
<keyword evidence="5 7" id="KW-0472">Membrane</keyword>
<protein>
    <recommendedName>
        <fullName evidence="7">Cell division protein FtsB</fullName>
    </recommendedName>
</protein>
<dbReference type="EMBL" id="VIFK01000015">
    <property type="protein sequence ID" value="TQF00352.1"/>
    <property type="molecule type" value="Genomic_DNA"/>
</dbReference>
<dbReference type="GO" id="GO:0030428">
    <property type="term" value="C:cell septum"/>
    <property type="evidence" value="ECO:0007669"/>
    <property type="project" value="TreeGrafter"/>
</dbReference>
<keyword evidence="7" id="KW-0997">Cell inner membrane</keyword>
<dbReference type="InterPro" id="IPR007060">
    <property type="entry name" value="FtsL/DivIC"/>
</dbReference>
<evidence type="ECO:0000313" key="8">
    <source>
        <dbReference type="EMBL" id="TQF00352.1"/>
    </source>
</evidence>
<dbReference type="PANTHER" id="PTHR37485:SF1">
    <property type="entry name" value="CELL DIVISION PROTEIN FTSB"/>
    <property type="match status" value="1"/>
</dbReference>
<keyword evidence="3 7" id="KW-0812">Transmembrane</keyword>
<keyword evidence="4 7" id="KW-1133">Transmembrane helix</keyword>
<dbReference type="GO" id="GO:0032153">
    <property type="term" value="C:cell division site"/>
    <property type="evidence" value="ECO:0007669"/>
    <property type="project" value="UniProtKB-UniRule"/>
</dbReference>
<keyword evidence="1 7" id="KW-1003">Cell membrane</keyword>
<dbReference type="Pfam" id="PF04977">
    <property type="entry name" value="DivIC"/>
    <property type="match status" value="1"/>
</dbReference>
<sequence length="93" mass="10602">MRIVAALLLLVLFLLQSRLWLGDGSIPEVWRLQQAVKEQASQNEALDERNRALAADVADLRQGQEAIEERARRELGMVGADEQFYLVIEPDER</sequence>
<evidence type="ECO:0000256" key="3">
    <source>
        <dbReference type="ARBA" id="ARBA00022692"/>
    </source>
</evidence>
<evidence type="ECO:0000256" key="5">
    <source>
        <dbReference type="ARBA" id="ARBA00023136"/>
    </source>
</evidence>
<dbReference type="GO" id="GO:0043093">
    <property type="term" value="P:FtsZ-dependent cytokinesis"/>
    <property type="evidence" value="ECO:0007669"/>
    <property type="project" value="UniProtKB-UniRule"/>
</dbReference>
<dbReference type="InterPro" id="IPR023081">
    <property type="entry name" value="Cell_div_FtsB"/>
</dbReference>
<name>A0A540VUC0_9GAMM</name>
<proteinExistence type="inferred from homology"/>
<keyword evidence="6 7" id="KW-0131">Cell cycle</keyword>
<gene>
    <name evidence="7 8" type="primary">ftsB</name>
    <name evidence="8" type="ORF">FKY71_03855</name>
</gene>
<evidence type="ECO:0000256" key="4">
    <source>
        <dbReference type="ARBA" id="ARBA00022989"/>
    </source>
</evidence>
<comment type="caution">
    <text evidence="8">The sequence shown here is derived from an EMBL/GenBank/DDBJ whole genome shotgun (WGS) entry which is preliminary data.</text>
</comment>
<evidence type="ECO:0000256" key="2">
    <source>
        <dbReference type="ARBA" id="ARBA00022618"/>
    </source>
</evidence>
<dbReference type="AlphaFoldDB" id="A0A540VUC0"/>
<dbReference type="GO" id="GO:0005886">
    <property type="term" value="C:plasma membrane"/>
    <property type="evidence" value="ECO:0007669"/>
    <property type="project" value="UniProtKB-SubCell"/>
</dbReference>
<evidence type="ECO:0000256" key="7">
    <source>
        <dbReference type="HAMAP-Rule" id="MF_00599"/>
    </source>
</evidence>
<comment type="subcellular location">
    <subcellularLocation>
        <location evidence="7">Cell inner membrane</location>
        <topology evidence="7">Single-pass type II membrane protein</topology>
    </subcellularLocation>
    <text evidence="7">Localizes to the division septum.</text>
</comment>
<dbReference type="NCBIfam" id="NF002058">
    <property type="entry name" value="PRK00888.1"/>
    <property type="match status" value="1"/>
</dbReference>
<feature type="topological domain" description="Cytoplasmic" evidence="7">
    <location>
        <begin position="1"/>
        <end position="3"/>
    </location>
</feature>
<comment type="subunit">
    <text evidence="7">Part of a complex composed of FtsB, FtsL and FtsQ.</text>
</comment>
<keyword evidence="2 7" id="KW-0132">Cell division</keyword>
<feature type="topological domain" description="Periplasmic" evidence="7">
    <location>
        <begin position="22"/>
        <end position="93"/>
    </location>
</feature>
<organism evidence="8 9">
    <name type="scientific">Spiribacter salinus</name>
    <dbReference type="NCBI Taxonomy" id="1335746"/>
    <lineage>
        <taxon>Bacteria</taxon>
        <taxon>Pseudomonadati</taxon>
        <taxon>Pseudomonadota</taxon>
        <taxon>Gammaproteobacteria</taxon>
        <taxon>Chromatiales</taxon>
        <taxon>Ectothiorhodospiraceae</taxon>
        <taxon>Spiribacter</taxon>
    </lineage>
</organism>
<dbReference type="PANTHER" id="PTHR37485">
    <property type="entry name" value="CELL DIVISION PROTEIN FTSB"/>
    <property type="match status" value="1"/>
</dbReference>
<evidence type="ECO:0000256" key="1">
    <source>
        <dbReference type="ARBA" id="ARBA00022475"/>
    </source>
</evidence>